<name>A0A6J5QY87_9CAUD</name>
<proteinExistence type="predicted"/>
<reference evidence="4" key="1">
    <citation type="submission" date="2020-05" db="EMBL/GenBank/DDBJ databases">
        <authorList>
            <person name="Chiriac C."/>
            <person name="Salcher M."/>
            <person name="Ghai R."/>
            <person name="Kavagutti S V."/>
        </authorList>
    </citation>
    <scope>NUCLEOTIDE SEQUENCE</scope>
</reference>
<evidence type="ECO:0000313" key="2">
    <source>
        <dbReference type="EMBL" id="CAB4175089.1"/>
    </source>
</evidence>
<dbReference type="EMBL" id="LR797127">
    <property type="protein sequence ID" value="CAB4188722.1"/>
    <property type="molecule type" value="Genomic_DNA"/>
</dbReference>
<feature type="region of interest" description="Disordered" evidence="1">
    <location>
        <begin position="1"/>
        <end position="21"/>
    </location>
</feature>
<protein>
    <submittedName>
        <fullName evidence="4">Uncharacterized protein</fullName>
    </submittedName>
</protein>
<feature type="region of interest" description="Disordered" evidence="1">
    <location>
        <begin position="185"/>
        <end position="207"/>
    </location>
</feature>
<organism evidence="4">
    <name type="scientific">uncultured Caudovirales phage</name>
    <dbReference type="NCBI Taxonomy" id="2100421"/>
    <lineage>
        <taxon>Viruses</taxon>
        <taxon>Duplodnaviria</taxon>
        <taxon>Heunggongvirae</taxon>
        <taxon>Uroviricota</taxon>
        <taxon>Caudoviricetes</taxon>
        <taxon>Peduoviridae</taxon>
        <taxon>Maltschvirus</taxon>
        <taxon>Maltschvirus maltsch</taxon>
    </lineage>
</organism>
<gene>
    <name evidence="3" type="ORF">UFOVP1035_107</name>
    <name evidence="4" type="ORF">UFOVP1181_66</name>
    <name evidence="2" type="ORF">UFOVP965_111</name>
</gene>
<evidence type="ECO:0000313" key="4">
    <source>
        <dbReference type="EMBL" id="CAB4188722.1"/>
    </source>
</evidence>
<dbReference type="EMBL" id="LR796984">
    <property type="protein sequence ID" value="CAB4179900.1"/>
    <property type="molecule type" value="Genomic_DNA"/>
</dbReference>
<evidence type="ECO:0000313" key="3">
    <source>
        <dbReference type="EMBL" id="CAB4179900.1"/>
    </source>
</evidence>
<dbReference type="EMBL" id="LR796920">
    <property type="protein sequence ID" value="CAB4175089.1"/>
    <property type="molecule type" value="Genomic_DNA"/>
</dbReference>
<evidence type="ECO:0000256" key="1">
    <source>
        <dbReference type="SAM" id="MobiDB-lite"/>
    </source>
</evidence>
<sequence length="253" mass="27124">MPRREAFETGMNPTSRDYLGSGFTSNTYTVHQRDEAPGGGDIGVSSASLYGGYVMPDSMAYRPHPKISAAEDSWDPGPAMRQIKGTVEQGELFNWQHPKISGLYRSNKSPKTDTAAALGLAVNASRKLYGVDPEPDSLLSSDSAPLAGKLTGKQFATTHLEEDSKKALRVYGDYTASTYGDSARINRAGGGSQPVRDIPESETQAGSDLIRNKLRESIAARRAPVVNKVAALTGKLPDLKALKQNAPRTLPGM</sequence>
<accession>A0A6J5QY87</accession>